<dbReference type="PANTHER" id="PTHR36966:SF1">
    <property type="entry name" value="REP-ASSOCIATED TYROSINE TRANSPOSASE"/>
    <property type="match status" value="1"/>
</dbReference>
<accession>B7K0T0</accession>
<dbReference type="AlphaFoldDB" id="B7K0T0"/>
<dbReference type="RefSeq" id="WP_012594346.1">
    <property type="nucleotide sequence ID" value="NC_011726.1"/>
</dbReference>
<gene>
    <name evidence="2" type="ordered locus">PCC8801_0995</name>
</gene>
<dbReference type="Proteomes" id="UP000008204">
    <property type="component" value="Chromosome"/>
</dbReference>
<dbReference type="HOGENOM" id="CLU_101329_0_0_3"/>
<dbReference type="SUPFAM" id="SSF143422">
    <property type="entry name" value="Transposase IS200-like"/>
    <property type="match status" value="1"/>
</dbReference>
<dbReference type="Pfam" id="PF01797">
    <property type="entry name" value="Y1_Tnp"/>
    <property type="match status" value="1"/>
</dbReference>
<evidence type="ECO:0000313" key="3">
    <source>
        <dbReference type="Proteomes" id="UP000008204"/>
    </source>
</evidence>
<feature type="domain" description="Transposase IS200-like" evidence="1">
    <location>
        <begin position="21"/>
        <end position="152"/>
    </location>
</feature>
<dbReference type="KEGG" id="cyp:PCC8801_0995"/>
<name>B7K0T0_RIPO1</name>
<dbReference type="Gene3D" id="3.30.70.1290">
    <property type="entry name" value="Transposase IS200-like"/>
    <property type="match status" value="1"/>
</dbReference>
<dbReference type="EMBL" id="CP001287">
    <property type="protein sequence ID" value="ACK65071.1"/>
    <property type="molecule type" value="Genomic_DNA"/>
</dbReference>
<organism evidence="2 3">
    <name type="scientific">Rippkaea orientalis (strain PCC 8801 / RF-1)</name>
    <name type="common">Cyanothece sp. (strain PCC 8801)</name>
    <dbReference type="NCBI Taxonomy" id="41431"/>
    <lineage>
        <taxon>Bacteria</taxon>
        <taxon>Bacillati</taxon>
        <taxon>Cyanobacteriota</taxon>
        <taxon>Cyanophyceae</taxon>
        <taxon>Oscillatoriophycideae</taxon>
        <taxon>Chroococcales</taxon>
        <taxon>Aphanothecaceae</taxon>
        <taxon>Rippkaea</taxon>
        <taxon>Rippkaea orientalis</taxon>
    </lineage>
</organism>
<dbReference type="SMART" id="SM01321">
    <property type="entry name" value="Y1_Tnp"/>
    <property type="match status" value="1"/>
</dbReference>
<dbReference type="OrthoDB" id="9794403at2"/>
<dbReference type="InterPro" id="IPR036515">
    <property type="entry name" value="Transposase_17_sf"/>
</dbReference>
<dbReference type="GO" id="GO:0006313">
    <property type="term" value="P:DNA transposition"/>
    <property type="evidence" value="ECO:0007669"/>
    <property type="project" value="InterPro"/>
</dbReference>
<evidence type="ECO:0000259" key="1">
    <source>
        <dbReference type="SMART" id="SM01321"/>
    </source>
</evidence>
<protein>
    <recommendedName>
        <fullName evidence="1">Transposase IS200-like domain-containing protein</fullName>
    </recommendedName>
</protein>
<keyword evidence="3" id="KW-1185">Reference proteome</keyword>
<dbReference type="GO" id="GO:0004803">
    <property type="term" value="F:transposase activity"/>
    <property type="evidence" value="ECO:0007669"/>
    <property type="project" value="InterPro"/>
</dbReference>
<dbReference type="InterPro" id="IPR052715">
    <property type="entry name" value="RAYT_transposase"/>
</dbReference>
<dbReference type="PANTHER" id="PTHR36966">
    <property type="entry name" value="REP-ASSOCIATED TYROSINE TRANSPOSASE"/>
    <property type="match status" value="1"/>
</dbReference>
<reference evidence="3" key="1">
    <citation type="journal article" date="2011" name="MBio">
        <title>Novel metabolic attributes of the genus Cyanothece, comprising a group of unicellular nitrogen-fixing Cyanobacteria.</title>
        <authorList>
            <person name="Bandyopadhyay A."/>
            <person name="Elvitigala T."/>
            <person name="Welsh E."/>
            <person name="Stockel J."/>
            <person name="Liberton M."/>
            <person name="Min H."/>
            <person name="Sherman L.A."/>
            <person name="Pakrasi H.B."/>
        </authorList>
    </citation>
    <scope>NUCLEOTIDE SEQUENCE [LARGE SCALE GENOMIC DNA]</scope>
    <source>
        <strain evidence="3">PCC 8801</strain>
    </source>
</reference>
<dbReference type="InterPro" id="IPR002686">
    <property type="entry name" value="Transposase_17"/>
</dbReference>
<proteinExistence type="predicted"/>
<evidence type="ECO:0000313" key="2">
    <source>
        <dbReference type="EMBL" id="ACK65071.1"/>
    </source>
</evidence>
<dbReference type="eggNOG" id="COG1943">
    <property type="taxonomic scope" value="Bacteria"/>
</dbReference>
<sequence>MKYNPDIHHRHSIRLNNYDYSQSGAYFITLCTYQKEYLFGEIINDKMKLNLLGNTVECNWQKLTHYYSYLQLDNFVIMPNHLHGILVLTDQKYNIKRKGIPEIIRGFKTFSARQINRIRQSPNVPVWQRNYYEHIIRNESDLNRIREYIVNNPKNWLQDPDHK</sequence>
<dbReference type="GO" id="GO:0043565">
    <property type="term" value="F:sequence-specific DNA binding"/>
    <property type="evidence" value="ECO:0007669"/>
    <property type="project" value="TreeGrafter"/>
</dbReference>